<protein>
    <recommendedName>
        <fullName evidence="2">Immunity protein 35 domain-containing protein</fullName>
    </recommendedName>
</protein>
<accession>A0AAU8IZT0</accession>
<sequence>MTTAPRTTDEALAIARTSFQPLCADGTPATLNVQEFDLGFLIYATFPPTEPPSYGGSHLVISKTDGSTMYVPNFPPDSAIELYRREVARG</sequence>
<evidence type="ECO:0008006" key="2">
    <source>
        <dbReference type="Google" id="ProtNLM"/>
    </source>
</evidence>
<dbReference type="KEGG" id="stac:ABII15_28395"/>
<gene>
    <name evidence="1" type="ORF">ABII15_28395</name>
</gene>
<organism evidence="1">
    <name type="scientific">Streptomyces tabacisoli</name>
    <dbReference type="NCBI Taxonomy" id="3156398"/>
    <lineage>
        <taxon>Bacteria</taxon>
        <taxon>Bacillati</taxon>
        <taxon>Actinomycetota</taxon>
        <taxon>Actinomycetes</taxon>
        <taxon>Kitasatosporales</taxon>
        <taxon>Streptomycetaceae</taxon>
        <taxon>Streptomyces</taxon>
    </lineage>
</organism>
<proteinExistence type="predicted"/>
<reference evidence="1" key="1">
    <citation type="submission" date="2024-06" db="EMBL/GenBank/DDBJ databases">
        <title>Streptomyces sp. strain HUAS MG91 genome sequences.</title>
        <authorList>
            <person name="Mo P."/>
        </authorList>
    </citation>
    <scope>NUCLEOTIDE SEQUENCE</scope>
    <source>
        <strain evidence="1">HUAS MG91</strain>
    </source>
</reference>
<dbReference type="AlphaFoldDB" id="A0AAU8IZT0"/>
<dbReference type="RefSeq" id="WP_353945099.1">
    <property type="nucleotide sequence ID" value="NZ_CP159534.1"/>
</dbReference>
<evidence type="ECO:0000313" key="1">
    <source>
        <dbReference type="EMBL" id="XCJ73640.1"/>
    </source>
</evidence>
<dbReference type="EMBL" id="CP159534">
    <property type="protein sequence ID" value="XCJ73640.1"/>
    <property type="molecule type" value="Genomic_DNA"/>
</dbReference>
<name>A0AAU8IZT0_9ACTN</name>